<dbReference type="PANTHER" id="PTHR45527:SF1">
    <property type="entry name" value="FATTY ACID SYNTHASE"/>
    <property type="match status" value="1"/>
</dbReference>
<accession>A0ABR9PUJ3</accession>
<dbReference type="PANTHER" id="PTHR45527">
    <property type="entry name" value="NONRIBOSOMAL PEPTIDE SYNTHETASE"/>
    <property type="match status" value="1"/>
</dbReference>
<reference evidence="3 4" key="1">
    <citation type="submission" date="2020-02" db="EMBL/GenBank/DDBJ databases">
        <authorList>
            <person name="Babadi Z.K."/>
            <person name="Risdian C."/>
            <person name="Ebrahimipour G.H."/>
            <person name="Wink J."/>
        </authorList>
    </citation>
    <scope>NUCLEOTIDE SEQUENCE [LARGE SCALE GENOMIC DNA]</scope>
    <source>
        <strain evidence="3 4">ZKHCc1 1396</strain>
    </source>
</reference>
<dbReference type="Gene3D" id="3.40.50.980">
    <property type="match status" value="2"/>
</dbReference>
<evidence type="ECO:0000313" key="3">
    <source>
        <dbReference type="EMBL" id="MBE4751598.1"/>
    </source>
</evidence>
<evidence type="ECO:0000313" key="4">
    <source>
        <dbReference type="Proteomes" id="UP001516472"/>
    </source>
</evidence>
<dbReference type="RefSeq" id="WP_193428795.1">
    <property type="nucleotide sequence ID" value="NZ_CBCSIP010000088.1"/>
</dbReference>
<feature type="region of interest" description="Disordered" evidence="1">
    <location>
        <begin position="330"/>
        <end position="351"/>
    </location>
</feature>
<evidence type="ECO:0000259" key="2">
    <source>
        <dbReference type="Pfam" id="PF00501"/>
    </source>
</evidence>
<evidence type="ECO:0000256" key="1">
    <source>
        <dbReference type="SAM" id="MobiDB-lite"/>
    </source>
</evidence>
<name>A0ABR9PUJ3_9BACT</name>
<protein>
    <submittedName>
        <fullName evidence="3">AMP-binding protein</fullName>
    </submittedName>
</protein>
<dbReference type="Pfam" id="PF00501">
    <property type="entry name" value="AMP-binding"/>
    <property type="match status" value="1"/>
</dbReference>
<gene>
    <name evidence="3" type="ORF">G4177_25825</name>
</gene>
<sequence length="351" mass="37566">MNSADGGENNFGLTPSLVDLLCPQAERRGAARLYWFQEAKDAEGATEEWSFAHLEARAQALGARLQAGSEDERVLMPCHELEQATHTDWSEPAEAPSPDDARCLPAQFRAQVARTPDAVAVAGDDETLTYAELDARSDALAWHLREQGVAPEVRVGLSVERCAGMVVAMLGILKAGGVCIALDPEAPRAMRASVLEDSGARVLVTQSDRDSALTAQGVRTVFVDSEEAFELGVLGPPRAGTTPEDLASVLYPAGGAGSATGVRTVSHTDVARFFVDMDSRLGNAPVGTWLAVPRLARGSSMLELLWALMRGFRVVVREAVTPSVRMEARDEGRGLGLPLRNERAGHAQESR</sequence>
<dbReference type="InterPro" id="IPR000873">
    <property type="entry name" value="AMP-dep_synth/lig_dom"/>
</dbReference>
<feature type="compositionally biased region" description="Basic and acidic residues" evidence="1">
    <location>
        <begin position="340"/>
        <end position="351"/>
    </location>
</feature>
<comment type="caution">
    <text evidence="3">The sequence shown here is derived from an EMBL/GenBank/DDBJ whole genome shotgun (WGS) entry which is preliminary data.</text>
</comment>
<keyword evidence="4" id="KW-1185">Reference proteome</keyword>
<dbReference type="EMBL" id="JAAIYO010000008">
    <property type="protein sequence ID" value="MBE4751598.1"/>
    <property type="molecule type" value="Genomic_DNA"/>
</dbReference>
<dbReference type="SUPFAM" id="SSF56801">
    <property type="entry name" value="Acetyl-CoA synthetase-like"/>
    <property type="match status" value="1"/>
</dbReference>
<organism evidence="3 4">
    <name type="scientific">Corallococcus soli</name>
    <dbReference type="NCBI Taxonomy" id="2710757"/>
    <lineage>
        <taxon>Bacteria</taxon>
        <taxon>Pseudomonadati</taxon>
        <taxon>Myxococcota</taxon>
        <taxon>Myxococcia</taxon>
        <taxon>Myxococcales</taxon>
        <taxon>Cystobacterineae</taxon>
        <taxon>Myxococcaceae</taxon>
        <taxon>Corallococcus</taxon>
    </lineage>
</organism>
<feature type="domain" description="AMP-dependent synthetase/ligase" evidence="2">
    <location>
        <begin position="108"/>
        <end position="319"/>
    </location>
</feature>
<proteinExistence type="predicted"/>
<dbReference type="Proteomes" id="UP001516472">
    <property type="component" value="Unassembled WGS sequence"/>
</dbReference>